<dbReference type="GO" id="GO:0016798">
    <property type="term" value="F:hydrolase activity, acting on glycosyl bonds"/>
    <property type="evidence" value="ECO:0007669"/>
    <property type="project" value="UniProtKB-KW"/>
</dbReference>
<dbReference type="STRING" id="629741.GCWU000324_00570"/>
<feature type="domain" description="Uracil-DNA glycosylase-like" evidence="2">
    <location>
        <begin position="109"/>
        <end position="239"/>
    </location>
</feature>
<sequence>MLNSRYIHLHQALGLGSMWLNQQARIRPPEGSLKAEGFNEVKTSNTHSGESEVKTEPRYPTQTPTNPAAQGNALAKIRQRSAPSHTPSAPQPAAAPPGNPLHTPALRPAKLLVLSVCPSVDDMAAGKLFSGADGEMLHNMLNAIALPPEQAHFSTWLKNSPDFNPRPDAQTITAAAPDIAREWQQTRAQAMLLLGDFFHRPEVQAALNAIAPAAARYHIPHPMRLAGNPQLKRSAWETLQKLQAALK</sequence>
<evidence type="ECO:0000313" key="4">
    <source>
        <dbReference type="Proteomes" id="UP000003009"/>
    </source>
</evidence>
<name>C4GI78_9NEIS</name>
<keyword evidence="4" id="KW-1185">Reference proteome</keyword>
<dbReference type="SUPFAM" id="SSF52141">
    <property type="entry name" value="Uracil-DNA glycosylase-like"/>
    <property type="match status" value="1"/>
</dbReference>
<feature type="compositionally biased region" description="Pro residues" evidence="1">
    <location>
        <begin position="89"/>
        <end position="99"/>
    </location>
</feature>
<keyword evidence="3" id="KW-0326">Glycosidase</keyword>
<proteinExistence type="predicted"/>
<dbReference type="InterPro" id="IPR005122">
    <property type="entry name" value="Uracil-DNA_glycosylase-like"/>
</dbReference>
<evidence type="ECO:0000313" key="3">
    <source>
        <dbReference type="EMBL" id="EEP68666.1"/>
    </source>
</evidence>
<dbReference type="RefSeq" id="WP_003794056.1">
    <property type="nucleotide sequence ID" value="NZ_GG665871.1"/>
</dbReference>
<evidence type="ECO:0000259" key="2">
    <source>
        <dbReference type="Pfam" id="PF03167"/>
    </source>
</evidence>
<gene>
    <name evidence="3" type="ORF">GCWU000324_00570</name>
</gene>
<dbReference type="EMBL" id="ACJW02000002">
    <property type="protein sequence ID" value="EEP68666.1"/>
    <property type="molecule type" value="Genomic_DNA"/>
</dbReference>
<evidence type="ECO:0000256" key="1">
    <source>
        <dbReference type="SAM" id="MobiDB-lite"/>
    </source>
</evidence>
<dbReference type="EC" id="3.2.2.-" evidence="3"/>
<dbReference type="Proteomes" id="UP000003009">
    <property type="component" value="Unassembled WGS sequence"/>
</dbReference>
<feature type="region of interest" description="Disordered" evidence="1">
    <location>
        <begin position="30"/>
        <end position="103"/>
    </location>
</feature>
<comment type="caution">
    <text evidence="3">The sequence shown here is derived from an EMBL/GenBank/DDBJ whole genome shotgun (WGS) entry which is preliminary data.</text>
</comment>
<feature type="compositionally biased region" description="Polar residues" evidence="1">
    <location>
        <begin position="60"/>
        <end position="69"/>
    </location>
</feature>
<dbReference type="Pfam" id="PF03167">
    <property type="entry name" value="UDG"/>
    <property type="match status" value="1"/>
</dbReference>
<dbReference type="Gene3D" id="3.40.470.10">
    <property type="entry name" value="Uracil-DNA glycosylase-like domain"/>
    <property type="match status" value="1"/>
</dbReference>
<keyword evidence="3" id="KW-0378">Hydrolase</keyword>
<dbReference type="HOGENOM" id="CLU_962546_0_0_4"/>
<dbReference type="OrthoDB" id="5290748at2"/>
<dbReference type="InterPro" id="IPR036895">
    <property type="entry name" value="Uracil-DNA_glycosylase-like_sf"/>
</dbReference>
<accession>C4GI78</accession>
<protein>
    <submittedName>
        <fullName evidence="3">Uracil-DNA glycosylase, family 4</fullName>
        <ecNumber evidence="3">3.2.2.-</ecNumber>
    </submittedName>
</protein>
<organism evidence="3 4">
    <name type="scientific">Kingella oralis ATCC 51147</name>
    <dbReference type="NCBI Taxonomy" id="629741"/>
    <lineage>
        <taxon>Bacteria</taxon>
        <taxon>Pseudomonadati</taxon>
        <taxon>Pseudomonadota</taxon>
        <taxon>Betaproteobacteria</taxon>
        <taxon>Neisseriales</taxon>
        <taxon>Neisseriaceae</taxon>
        <taxon>Kingella</taxon>
    </lineage>
</organism>
<dbReference type="GeneID" id="84907057"/>
<dbReference type="AlphaFoldDB" id="C4GI78"/>
<reference evidence="3" key="1">
    <citation type="submission" date="2009-04" db="EMBL/GenBank/DDBJ databases">
        <authorList>
            <person name="Weinstock G."/>
            <person name="Sodergren E."/>
            <person name="Clifton S."/>
            <person name="Fulton L."/>
            <person name="Fulton B."/>
            <person name="Courtney L."/>
            <person name="Fronick C."/>
            <person name="Harrison M."/>
            <person name="Strong C."/>
            <person name="Farmer C."/>
            <person name="Delahaunty K."/>
            <person name="Markovic C."/>
            <person name="Hall O."/>
            <person name="Minx P."/>
            <person name="Tomlinson C."/>
            <person name="Mitreva M."/>
            <person name="Nelson J."/>
            <person name="Hou S."/>
            <person name="Wollam A."/>
            <person name="Pepin K.H."/>
            <person name="Johnson M."/>
            <person name="Bhonagiri V."/>
            <person name="Nash W.E."/>
            <person name="Warren W."/>
            <person name="Chinwalla A."/>
            <person name="Mardis E.R."/>
            <person name="Wilson R.K."/>
        </authorList>
    </citation>
    <scope>NUCLEOTIDE SEQUENCE [LARGE SCALE GENOMIC DNA]</scope>
    <source>
        <strain evidence="3">ATCC 51147</strain>
    </source>
</reference>